<sequence length="94" mass="11214">MQRYITSGVNEQISIDIQLFCWYCYEVVKATGKYDYLQVFELKTVGEDTQQIEHRQEVPEYNQVYQLKSINPIEQKIFIIDEGEYATMLLAEEY</sequence>
<dbReference type="EMBL" id="CP071249">
    <property type="protein sequence ID" value="UUF05663.1"/>
    <property type="molecule type" value="Genomic_DNA"/>
</dbReference>
<gene>
    <name evidence="1" type="ORF">J0J69_11480</name>
    <name evidence="2" type="ORF">J0J70_02335</name>
</gene>
<evidence type="ECO:0000313" key="4">
    <source>
        <dbReference type="Proteomes" id="UP001058072"/>
    </source>
</evidence>
<dbReference type="GeneID" id="60058836"/>
<protein>
    <recommendedName>
        <fullName evidence="5">DUF960 domain-containing protein</fullName>
    </recommendedName>
</protein>
<evidence type="ECO:0000313" key="2">
    <source>
        <dbReference type="EMBL" id="UUF08867.1"/>
    </source>
</evidence>
<dbReference type="Pfam" id="PF06124">
    <property type="entry name" value="DUF960"/>
    <property type="match status" value="1"/>
</dbReference>
<evidence type="ECO:0000313" key="3">
    <source>
        <dbReference type="Proteomes" id="UP001058016"/>
    </source>
</evidence>
<accession>A0A9Q9CQJ7</accession>
<dbReference type="AlphaFoldDB" id="A0A9Q9CQJ7"/>
<dbReference type="Proteomes" id="UP001058016">
    <property type="component" value="Chromosome"/>
</dbReference>
<name>A0A9Q9CQJ7_9FIRM</name>
<evidence type="ECO:0008006" key="5">
    <source>
        <dbReference type="Google" id="ProtNLM"/>
    </source>
</evidence>
<reference evidence="2 3" key="1">
    <citation type="submission" date="2021-03" db="EMBL/GenBank/DDBJ databases">
        <title>Comparative Genomics and Metabolomics in the genus Turicibacter.</title>
        <authorList>
            <person name="Maki J."/>
            <person name="Looft T."/>
        </authorList>
    </citation>
    <scope>NUCLEOTIDE SEQUENCE</scope>
    <source>
        <strain evidence="2">ISU324</strain>
        <strain evidence="1 3">MMM721</strain>
    </source>
</reference>
<dbReference type="RefSeq" id="WP_006783875.1">
    <property type="nucleotide sequence ID" value="NZ_CP071249.1"/>
</dbReference>
<keyword evidence="3" id="KW-1185">Reference proteome</keyword>
<dbReference type="InterPro" id="IPR009303">
    <property type="entry name" value="DUF960"/>
</dbReference>
<dbReference type="Gene3D" id="3.10.450.150">
    <property type="entry name" value="enterococcus faecalis protein"/>
    <property type="match status" value="1"/>
</dbReference>
<evidence type="ECO:0000313" key="1">
    <source>
        <dbReference type="EMBL" id="UUF05663.1"/>
    </source>
</evidence>
<organism evidence="2 4">
    <name type="scientific">Turicibacter bilis</name>
    <dbReference type="NCBI Taxonomy" id="2735723"/>
    <lineage>
        <taxon>Bacteria</taxon>
        <taxon>Bacillati</taxon>
        <taxon>Bacillota</taxon>
        <taxon>Erysipelotrichia</taxon>
        <taxon>Erysipelotrichales</taxon>
        <taxon>Turicibacteraceae</taxon>
        <taxon>Turicibacter</taxon>
    </lineage>
</organism>
<dbReference type="EMBL" id="CP071250">
    <property type="protein sequence ID" value="UUF08867.1"/>
    <property type="molecule type" value="Genomic_DNA"/>
</dbReference>
<dbReference type="Proteomes" id="UP001058072">
    <property type="component" value="Chromosome"/>
</dbReference>
<proteinExistence type="predicted"/>